<comment type="caution">
    <text evidence="1">The sequence shown here is derived from an EMBL/GenBank/DDBJ whole genome shotgun (WGS) entry which is preliminary data.</text>
</comment>
<evidence type="ECO:0000313" key="1">
    <source>
        <dbReference type="EMBL" id="KAJ7543930.1"/>
    </source>
</evidence>
<evidence type="ECO:0000313" key="2">
    <source>
        <dbReference type="Proteomes" id="UP001162992"/>
    </source>
</evidence>
<organism evidence="1 2">
    <name type="scientific">Diphasiastrum complanatum</name>
    <name type="common">Issler's clubmoss</name>
    <name type="synonym">Lycopodium complanatum</name>
    <dbReference type="NCBI Taxonomy" id="34168"/>
    <lineage>
        <taxon>Eukaryota</taxon>
        <taxon>Viridiplantae</taxon>
        <taxon>Streptophyta</taxon>
        <taxon>Embryophyta</taxon>
        <taxon>Tracheophyta</taxon>
        <taxon>Lycopodiopsida</taxon>
        <taxon>Lycopodiales</taxon>
        <taxon>Lycopodiaceae</taxon>
        <taxon>Lycopodioideae</taxon>
        <taxon>Diphasiastrum</taxon>
    </lineage>
</organism>
<reference evidence="2" key="1">
    <citation type="journal article" date="2024" name="Proc. Natl. Acad. Sci. U.S.A.">
        <title>Extraordinary preservation of gene collinearity over three hundred million years revealed in homosporous lycophytes.</title>
        <authorList>
            <person name="Li C."/>
            <person name="Wickell D."/>
            <person name="Kuo L.Y."/>
            <person name="Chen X."/>
            <person name="Nie B."/>
            <person name="Liao X."/>
            <person name="Peng D."/>
            <person name="Ji J."/>
            <person name="Jenkins J."/>
            <person name="Williams M."/>
            <person name="Shu S."/>
            <person name="Plott C."/>
            <person name="Barry K."/>
            <person name="Rajasekar S."/>
            <person name="Grimwood J."/>
            <person name="Han X."/>
            <person name="Sun S."/>
            <person name="Hou Z."/>
            <person name="He W."/>
            <person name="Dai G."/>
            <person name="Sun C."/>
            <person name="Schmutz J."/>
            <person name="Leebens-Mack J.H."/>
            <person name="Li F.W."/>
            <person name="Wang L."/>
        </authorList>
    </citation>
    <scope>NUCLEOTIDE SEQUENCE [LARGE SCALE GENOMIC DNA]</scope>
    <source>
        <strain evidence="2">cv. PW_Plant_1</strain>
    </source>
</reference>
<keyword evidence="2" id="KW-1185">Reference proteome</keyword>
<name>A0ACC2CPG2_DIPCM</name>
<proteinExistence type="predicted"/>
<dbReference type="Proteomes" id="UP001162992">
    <property type="component" value="Chromosome 9"/>
</dbReference>
<dbReference type="EMBL" id="CM055100">
    <property type="protein sequence ID" value="KAJ7543930.1"/>
    <property type="molecule type" value="Genomic_DNA"/>
</dbReference>
<sequence>MGSAARRDGRTAIQLRPLACTRGLLNRAHGSARWSQENTCVLAAVYGPKSISGRRENPERATIEVIWKPKSGMTGNKEKEAELVLRRSLDYIIIATLHPNTGMSIIVQVISDDGALLACAINATTAALVDTGIPLSGLIAAVSCGINKEGDLLLDLTKSEEQEAQAHVCLVFPNRPLSMKVETSIKSDDEPVEHGLVTSVTCGAMSVDDYLSCLDLGRAASLKISEFSRTSLEQSQRAVELVTPT</sequence>
<accession>A0ACC2CPG2</accession>
<gene>
    <name evidence="1" type="ORF">O6H91_09G058800</name>
</gene>
<protein>
    <submittedName>
        <fullName evidence="1">Uncharacterized protein</fullName>
    </submittedName>
</protein>